<dbReference type="InterPro" id="IPR046616">
    <property type="entry name" value="DUF6729"/>
</dbReference>
<feature type="compositionally biased region" description="Low complexity" evidence="1">
    <location>
        <begin position="189"/>
        <end position="199"/>
    </location>
</feature>
<feature type="compositionally biased region" description="Acidic residues" evidence="1">
    <location>
        <begin position="970"/>
        <end position="991"/>
    </location>
</feature>
<keyword evidence="4" id="KW-1185">Reference proteome</keyword>
<feature type="compositionally biased region" description="Polar residues" evidence="1">
    <location>
        <begin position="321"/>
        <end position="332"/>
    </location>
</feature>
<organism evidence="3 4">
    <name type="scientific">Umbra pygmaea</name>
    <name type="common">Eastern mudminnow</name>
    <dbReference type="NCBI Taxonomy" id="75934"/>
    <lineage>
        <taxon>Eukaryota</taxon>
        <taxon>Metazoa</taxon>
        <taxon>Chordata</taxon>
        <taxon>Craniata</taxon>
        <taxon>Vertebrata</taxon>
        <taxon>Euteleostomi</taxon>
        <taxon>Actinopterygii</taxon>
        <taxon>Neopterygii</taxon>
        <taxon>Teleostei</taxon>
        <taxon>Protacanthopterygii</taxon>
        <taxon>Esociformes</taxon>
        <taxon>Umbridae</taxon>
        <taxon>Umbra</taxon>
    </lineage>
</organism>
<dbReference type="PANTHER" id="PTHR24401:SF29">
    <property type="entry name" value="SI:CH211-243P7.3-RELATED"/>
    <property type="match status" value="1"/>
</dbReference>
<dbReference type="Proteomes" id="UP001557470">
    <property type="component" value="Unassembled WGS sequence"/>
</dbReference>
<feature type="region of interest" description="Disordered" evidence="1">
    <location>
        <begin position="966"/>
        <end position="991"/>
    </location>
</feature>
<feature type="region of interest" description="Disordered" evidence="1">
    <location>
        <begin position="1008"/>
        <end position="1112"/>
    </location>
</feature>
<feature type="compositionally biased region" description="Polar residues" evidence="1">
    <location>
        <begin position="154"/>
        <end position="167"/>
    </location>
</feature>
<feature type="compositionally biased region" description="Low complexity" evidence="1">
    <location>
        <begin position="168"/>
        <end position="181"/>
    </location>
</feature>
<dbReference type="PANTHER" id="PTHR24401">
    <property type="entry name" value="SI:CH211-243P7.3-RELATED"/>
    <property type="match status" value="1"/>
</dbReference>
<protein>
    <recommendedName>
        <fullName evidence="2">DUF6729 domain-containing protein</fullName>
    </recommendedName>
</protein>
<evidence type="ECO:0000313" key="4">
    <source>
        <dbReference type="Proteomes" id="UP001557470"/>
    </source>
</evidence>
<sequence>MSKPKTHKAMGDEEWMSRLKRFATSGVWPAEAGNRPAPRQKRWYDHFQKIQRCLLQAKGQTSLFGGPQTCLCGFHHQMLTSGPAHASAAALGSATPPGSTTNAAPGLIAATAPAPASASTRPKLNLSMFSKPRFGGSHGDAAKPNLNLVRKAVQPSSPSTHELASQHPSSPAASSRRSPSPFSVPPSSPAAASRRSPSPFSVPPSSPAAASRTSPSPFSVPPSSPAAASRRCPSPFSVPPSSPAAASRRCPSPFSVPPSSPAASSRRCPSPFSVPPSSPAASSRRSPSNFSLPPSSPVSASRRTPSPFSLAPSSPAAVSMRTPSSVSPEVTAGAVSQASNLSAGAIDEHELPPPVPGPAPFWLPVEMTKTIPLQDQRWIASTLFHAGKLRPDVKLWYEPPVPSLIYHQAPTPDRFFTHRLLAWMPYHLWKARLFCPTCGKQLTGYGVHKRAWKVLDIDRYYLMVTETLRCTVCRLNYLSTSQTVLDQLDLPHRRKFRLILTRKYACDIRVIRMLRERTLGNSPTCLVKQLRENHSEEWLDHLADYLGECAAFVDQPSLFPVACQEPPEPVDVPTSRWLLSVYGRDIISRLDHIKASITSTFGSILKMDSTKKITRKLSGTARGTALWLSSVSNEIGQILISVLTAQEGAGLDKMASGLLQRYSQAGVAPPVLLYVDCGCCVEEGQSKLQARFGGWPDLYIRLDIWHFMRRLAAGCTTDAHPLYPTFMGRLSVCIFEWDAADVGLLRHSKREQLRREGVPLTSDVDRHITKKELALYCRRRTRGEEDTTRCIEHLLQELMGDKGRDLLGVPLLDQVRMEHIWRVQQRHVKCIQDVPGVSLYTSVGSTTTKDGVILTKYMCARGSTSPESFHCHLNRFIPGTSANSLNFQLYLLEGLNRWNQDRAAASLSTKPSSLLSYAGDVVQSVNNNSAKVFGRKFVSSFRAPTKYTGELIGVDYLFRQTGQPIQSVDPDQEETDQQLEDLSIEDDEEDDEGFEDYTMDLTLGSLLDDISTTTQPPPSSPQPLDLTLGSSLDDISTVSTTTQPPPTGPLPAPTGPLPAPTGPLPAPTGPLPAPTGPLPAPTGPLPAPTGPLPAPTGPLPAASPPDVLGAPPEEQLAVDEHNMPGMDRVDSLAECLVELRIQTRLTLSNQQVSNIVGLWQNLLDYDKQRVVLASRYQDRLTTGKFRSPKKKAVFTPGVDSLNRCVLGASASPAQWPDCCRLVEAIFVRLCSLHKSQKKKGNGTVTRWTLILQDYKRIRQLILANGAIMQSTTLQLVEVNQTTLIQWHNRRVKRQDLSVLMQGINLPGSIPVASEPLPPANVRPAVAPPQHQGETFAYHLPQSTAGQAKTKTRATSTFVPSAAVVQPTLAAQRQLFPKASTFQFLIPAAPALPRAPSPPVLIAPRPASNAPRRVPVPTLFTVPQAPGYTASQAPYVLLPTACPAPPAPCPTPKTYKRKVEANTCRKCGQHRTALTGHSQYKGKIYCPSTETVSKEQWLEQMRKT</sequence>
<evidence type="ECO:0000259" key="2">
    <source>
        <dbReference type="Pfam" id="PF20499"/>
    </source>
</evidence>
<name>A0ABD0WEU8_UMBPY</name>
<accession>A0ABD0WEU8</accession>
<feature type="compositionally biased region" description="Low complexity" evidence="1">
    <location>
        <begin position="225"/>
        <end position="235"/>
    </location>
</feature>
<feature type="compositionally biased region" description="Polar residues" evidence="1">
    <location>
        <begin position="1028"/>
        <end position="1042"/>
    </location>
</feature>
<feature type="compositionally biased region" description="Low complexity" evidence="1">
    <location>
        <begin position="279"/>
        <end position="317"/>
    </location>
</feature>
<feature type="region of interest" description="Disordered" evidence="1">
    <location>
        <begin position="152"/>
        <end position="332"/>
    </location>
</feature>
<dbReference type="EMBL" id="JAGEUA010000007">
    <property type="protein sequence ID" value="KAL0970157.1"/>
    <property type="molecule type" value="Genomic_DNA"/>
</dbReference>
<gene>
    <name evidence="3" type="ORF">UPYG_G00238140</name>
</gene>
<feature type="compositionally biased region" description="Low complexity" evidence="1">
    <location>
        <begin position="207"/>
        <end position="217"/>
    </location>
</feature>
<feature type="compositionally biased region" description="Low complexity" evidence="1">
    <location>
        <begin position="243"/>
        <end position="253"/>
    </location>
</feature>
<evidence type="ECO:0000313" key="3">
    <source>
        <dbReference type="EMBL" id="KAL0970157.1"/>
    </source>
</evidence>
<dbReference type="Pfam" id="PF20499">
    <property type="entry name" value="DUF6729"/>
    <property type="match status" value="1"/>
</dbReference>
<evidence type="ECO:0000256" key="1">
    <source>
        <dbReference type="SAM" id="MobiDB-lite"/>
    </source>
</evidence>
<reference evidence="3 4" key="1">
    <citation type="submission" date="2024-06" db="EMBL/GenBank/DDBJ databases">
        <authorList>
            <person name="Pan Q."/>
            <person name="Wen M."/>
            <person name="Jouanno E."/>
            <person name="Zahm M."/>
            <person name="Klopp C."/>
            <person name="Cabau C."/>
            <person name="Louis A."/>
            <person name="Berthelot C."/>
            <person name="Parey E."/>
            <person name="Roest Crollius H."/>
            <person name="Montfort J."/>
            <person name="Robinson-Rechavi M."/>
            <person name="Bouchez O."/>
            <person name="Lampietro C."/>
            <person name="Lopez Roques C."/>
            <person name="Donnadieu C."/>
            <person name="Postlethwait J."/>
            <person name="Bobe J."/>
            <person name="Verreycken H."/>
            <person name="Guiguen Y."/>
        </authorList>
    </citation>
    <scope>NUCLEOTIDE SEQUENCE [LARGE SCALE GENOMIC DNA]</scope>
    <source>
        <strain evidence="3">Up_M1</strain>
        <tissue evidence="3">Testis</tissue>
    </source>
</reference>
<feature type="compositionally biased region" description="Pro residues" evidence="1">
    <location>
        <begin position="1043"/>
        <end position="1103"/>
    </location>
</feature>
<feature type="domain" description="DUF6729" evidence="2">
    <location>
        <begin position="368"/>
        <end position="587"/>
    </location>
</feature>
<proteinExistence type="predicted"/>
<comment type="caution">
    <text evidence="3">The sequence shown here is derived from an EMBL/GenBank/DDBJ whole genome shotgun (WGS) entry which is preliminary data.</text>
</comment>
<feature type="compositionally biased region" description="Low complexity" evidence="1">
    <location>
        <begin position="261"/>
        <end position="271"/>
    </location>
</feature>